<dbReference type="InterPro" id="IPR050122">
    <property type="entry name" value="RTK"/>
</dbReference>
<dbReference type="STRING" id="1257118.L8GQ22"/>
<dbReference type="GeneID" id="14914798"/>
<feature type="region of interest" description="Disordered" evidence="1">
    <location>
        <begin position="1"/>
        <end position="85"/>
    </location>
</feature>
<sequence length="475" mass="52417">MTKWHAKRLLRTQQQHYGVRPTDGTGDHHATTTTAAAAEEGAVVVVEEEKRRGLEGSGGSGSKKKKKGAKDKKARRKRRKEREKIEREWAKLRQERERLALEQQAAPPSKRSIADLEFRELNVADIEWEDHVLAHGRFGVVYRGRWRGVECALKQLRVDVSAESDETERLLRAFKKEASLMQALGYHPNCICFFGAVTLGGRLCLVSEWAANGSVYDLLVKRKEEVPLKTLVKLARDAACGILHLHSEKVIHRDIAARNVLVGQDYTGKISDLGLSRVMTTTTMTTDSAGNSNIGAIKWMSPESITTNEYNEKSDAFSFGVFLWELLTREMPWGNMPAMQVALLVVNEGKRLVTPEDCDPVLRGLVEKCFASAPHDRPDFHEIFATLDNYHKCLVENDARAPLLPLPPPDGGLPASIARRPAAAKSGRVGGPGRMSEDSSDSTDDDSSSSSGHGGFEEDMILQYARVGGGGGVHT</sequence>
<dbReference type="PANTHER" id="PTHR24416">
    <property type="entry name" value="TYROSINE-PROTEIN KINASE RECEPTOR"/>
    <property type="match status" value="1"/>
</dbReference>
<dbReference type="Gene3D" id="3.30.200.20">
    <property type="entry name" value="Phosphorylase Kinase, domain 1"/>
    <property type="match status" value="1"/>
</dbReference>
<feature type="domain" description="Protein kinase" evidence="2">
    <location>
        <begin position="127"/>
        <end position="394"/>
    </location>
</feature>
<evidence type="ECO:0000313" key="4">
    <source>
        <dbReference type="Proteomes" id="UP000011083"/>
    </source>
</evidence>
<dbReference type="RefSeq" id="XP_004336234.1">
    <property type="nucleotide sequence ID" value="XM_004336186.1"/>
</dbReference>
<dbReference type="EMBL" id="KB008066">
    <property type="protein sequence ID" value="ELR14221.1"/>
    <property type="molecule type" value="Genomic_DNA"/>
</dbReference>
<dbReference type="SMART" id="SM00219">
    <property type="entry name" value="TyrKc"/>
    <property type="match status" value="1"/>
</dbReference>
<feature type="compositionally biased region" description="Basic residues" evidence="1">
    <location>
        <begin position="62"/>
        <end position="81"/>
    </location>
</feature>
<evidence type="ECO:0000256" key="1">
    <source>
        <dbReference type="SAM" id="MobiDB-lite"/>
    </source>
</evidence>
<keyword evidence="4" id="KW-1185">Reference proteome</keyword>
<evidence type="ECO:0000313" key="3">
    <source>
        <dbReference type="EMBL" id="ELR14221.1"/>
    </source>
</evidence>
<accession>L8GQ22</accession>
<dbReference type="CDD" id="cd13999">
    <property type="entry name" value="STKc_MAP3K-like"/>
    <property type="match status" value="1"/>
</dbReference>
<dbReference type="InterPro" id="IPR008266">
    <property type="entry name" value="Tyr_kinase_AS"/>
</dbReference>
<dbReference type="InterPro" id="IPR020635">
    <property type="entry name" value="Tyr_kinase_cat_dom"/>
</dbReference>
<dbReference type="SUPFAM" id="SSF56112">
    <property type="entry name" value="Protein kinase-like (PK-like)"/>
    <property type="match status" value="1"/>
</dbReference>
<dbReference type="OrthoDB" id="1840988at2759"/>
<dbReference type="InterPro" id="IPR000719">
    <property type="entry name" value="Prot_kinase_dom"/>
</dbReference>
<feature type="region of interest" description="Disordered" evidence="1">
    <location>
        <begin position="405"/>
        <end position="475"/>
    </location>
</feature>
<dbReference type="PROSITE" id="PS00109">
    <property type="entry name" value="PROTEIN_KINASE_TYR"/>
    <property type="match status" value="1"/>
</dbReference>
<dbReference type="VEuPathDB" id="AmoebaDB:ACA1_139280"/>
<feature type="compositionally biased region" description="Acidic residues" evidence="1">
    <location>
        <begin position="438"/>
        <end position="447"/>
    </location>
</feature>
<keyword evidence="3" id="KW-0808">Transferase</keyword>
<dbReference type="KEGG" id="acan:ACA1_139280"/>
<feature type="compositionally biased region" description="Basic residues" evidence="1">
    <location>
        <begin position="1"/>
        <end position="10"/>
    </location>
</feature>
<dbReference type="Proteomes" id="UP000011083">
    <property type="component" value="Unassembled WGS sequence"/>
</dbReference>
<protein>
    <submittedName>
        <fullName evidence="3">Protein kinase domain containing protein</fullName>
    </submittedName>
</protein>
<dbReference type="PANTHER" id="PTHR24416:SF611">
    <property type="entry name" value="TYROSINE-PROTEIN KINASE TRANSMEMBRANE RECEPTOR ROR"/>
    <property type="match status" value="1"/>
</dbReference>
<dbReference type="GO" id="GO:0043235">
    <property type="term" value="C:receptor complex"/>
    <property type="evidence" value="ECO:0007669"/>
    <property type="project" value="TreeGrafter"/>
</dbReference>
<dbReference type="Pfam" id="PF07714">
    <property type="entry name" value="PK_Tyr_Ser-Thr"/>
    <property type="match status" value="1"/>
</dbReference>
<dbReference type="GO" id="GO:0005524">
    <property type="term" value="F:ATP binding"/>
    <property type="evidence" value="ECO:0007669"/>
    <property type="project" value="InterPro"/>
</dbReference>
<dbReference type="GO" id="GO:0005886">
    <property type="term" value="C:plasma membrane"/>
    <property type="evidence" value="ECO:0007669"/>
    <property type="project" value="TreeGrafter"/>
</dbReference>
<proteinExistence type="predicted"/>
<name>L8GQ22_ACACF</name>
<reference evidence="3 4" key="1">
    <citation type="journal article" date="2013" name="Genome Biol.">
        <title>Genome of Acanthamoeba castellanii highlights extensive lateral gene transfer and early evolution of tyrosine kinase signaling.</title>
        <authorList>
            <person name="Clarke M."/>
            <person name="Lohan A.J."/>
            <person name="Liu B."/>
            <person name="Lagkouvardos I."/>
            <person name="Roy S."/>
            <person name="Zafar N."/>
            <person name="Bertelli C."/>
            <person name="Schilde C."/>
            <person name="Kianianmomeni A."/>
            <person name="Burglin T.R."/>
            <person name="Frech C."/>
            <person name="Turcotte B."/>
            <person name="Kopec K.O."/>
            <person name="Synnott J.M."/>
            <person name="Choo C."/>
            <person name="Paponov I."/>
            <person name="Finkler A."/>
            <person name="Soon Heng Tan C."/>
            <person name="Hutchins A.P."/>
            <person name="Weinmeier T."/>
            <person name="Rattei T."/>
            <person name="Chu J.S."/>
            <person name="Gimenez G."/>
            <person name="Irimia M."/>
            <person name="Rigden D.J."/>
            <person name="Fitzpatrick D.A."/>
            <person name="Lorenzo-Morales J."/>
            <person name="Bateman A."/>
            <person name="Chiu C.H."/>
            <person name="Tang P."/>
            <person name="Hegemann P."/>
            <person name="Fromm H."/>
            <person name="Raoult D."/>
            <person name="Greub G."/>
            <person name="Miranda-Saavedra D."/>
            <person name="Chen N."/>
            <person name="Nash P."/>
            <person name="Ginger M.L."/>
            <person name="Horn M."/>
            <person name="Schaap P."/>
            <person name="Caler L."/>
            <person name="Loftus B."/>
        </authorList>
    </citation>
    <scope>NUCLEOTIDE SEQUENCE [LARGE SCALE GENOMIC DNA]</scope>
    <source>
        <strain evidence="3 4">Neff</strain>
    </source>
</reference>
<dbReference type="OMA" id="CIAYLHE"/>
<feature type="compositionally biased region" description="Low complexity" evidence="1">
    <location>
        <begin position="31"/>
        <end position="45"/>
    </location>
</feature>
<evidence type="ECO:0000259" key="2">
    <source>
        <dbReference type="PROSITE" id="PS50011"/>
    </source>
</evidence>
<dbReference type="InterPro" id="IPR001245">
    <property type="entry name" value="Ser-Thr/Tyr_kinase_cat_dom"/>
</dbReference>
<dbReference type="PROSITE" id="PS50011">
    <property type="entry name" value="PROTEIN_KINASE_DOM"/>
    <property type="match status" value="1"/>
</dbReference>
<dbReference type="InterPro" id="IPR011009">
    <property type="entry name" value="Kinase-like_dom_sf"/>
</dbReference>
<dbReference type="PRINTS" id="PR00109">
    <property type="entry name" value="TYRKINASE"/>
</dbReference>
<keyword evidence="3" id="KW-0418">Kinase</keyword>
<dbReference type="AlphaFoldDB" id="L8GQ22"/>
<gene>
    <name evidence="3" type="ORF">ACA1_139280</name>
</gene>
<organism evidence="3 4">
    <name type="scientific">Acanthamoeba castellanii (strain ATCC 30010 / Neff)</name>
    <dbReference type="NCBI Taxonomy" id="1257118"/>
    <lineage>
        <taxon>Eukaryota</taxon>
        <taxon>Amoebozoa</taxon>
        <taxon>Discosea</taxon>
        <taxon>Longamoebia</taxon>
        <taxon>Centramoebida</taxon>
        <taxon>Acanthamoebidae</taxon>
        <taxon>Acanthamoeba</taxon>
    </lineage>
</organism>
<dbReference type="Gene3D" id="1.10.510.10">
    <property type="entry name" value="Transferase(Phosphotransferase) domain 1"/>
    <property type="match status" value="1"/>
</dbReference>
<dbReference type="GO" id="GO:0007169">
    <property type="term" value="P:cell surface receptor protein tyrosine kinase signaling pathway"/>
    <property type="evidence" value="ECO:0007669"/>
    <property type="project" value="TreeGrafter"/>
</dbReference>
<dbReference type="GO" id="GO:0004714">
    <property type="term" value="F:transmembrane receptor protein tyrosine kinase activity"/>
    <property type="evidence" value="ECO:0007669"/>
    <property type="project" value="TreeGrafter"/>
</dbReference>